<reference evidence="2" key="1">
    <citation type="journal article" date="2020" name="Nat. Commun.">
        <title>Genome sequence of the cluster root forming white lupin.</title>
        <authorList>
            <person name="Hufnagel B."/>
            <person name="Marques A."/>
            <person name="Soriano A."/>
            <person name="Marques L."/>
            <person name="Divol F."/>
            <person name="Doumas P."/>
            <person name="Sallet E."/>
            <person name="Mancinotti D."/>
            <person name="Carrere S."/>
            <person name="Marande W."/>
            <person name="Arribat S."/>
            <person name="Keller J."/>
            <person name="Huneau C."/>
            <person name="Blein T."/>
            <person name="Aime D."/>
            <person name="Laguerre M."/>
            <person name="Taylor J."/>
            <person name="Schubert V."/>
            <person name="Nelson M."/>
            <person name="Geu-Flores F."/>
            <person name="Crespi M."/>
            <person name="Gallardo-Guerrero K."/>
            <person name="Delaux P.-M."/>
            <person name="Salse J."/>
            <person name="Berges H."/>
            <person name="Guyot R."/>
            <person name="Gouzy J."/>
            <person name="Peret B."/>
        </authorList>
    </citation>
    <scope>NUCLEOTIDE SEQUENCE [LARGE SCALE GENOMIC DNA]</scope>
    <source>
        <strain evidence="2">cv. Amiga</strain>
    </source>
</reference>
<dbReference type="AlphaFoldDB" id="A0A6A4PNR5"/>
<name>A0A6A4PNR5_LUPAL</name>
<organism evidence="1 2">
    <name type="scientific">Lupinus albus</name>
    <name type="common">White lupine</name>
    <name type="synonym">Lupinus termis</name>
    <dbReference type="NCBI Taxonomy" id="3870"/>
    <lineage>
        <taxon>Eukaryota</taxon>
        <taxon>Viridiplantae</taxon>
        <taxon>Streptophyta</taxon>
        <taxon>Embryophyta</taxon>
        <taxon>Tracheophyta</taxon>
        <taxon>Spermatophyta</taxon>
        <taxon>Magnoliopsida</taxon>
        <taxon>eudicotyledons</taxon>
        <taxon>Gunneridae</taxon>
        <taxon>Pentapetalae</taxon>
        <taxon>rosids</taxon>
        <taxon>fabids</taxon>
        <taxon>Fabales</taxon>
        <taxon>Fabaceae</taxon>
        <taxon>Papilionoideae</taxon>
        <taxon>50 kb inversion clade</taxon>
        <taxon>genistoids sensu lato</taxon>
        <taxon>core genistoids</taxon>
        <taxon>Genisteae</taxon>
        <taxon>Lupinus</taxon>
    </lineage>
</organism>
<gene>
    <name evidence="1" type="ORF">Lalb_Chr12g0206481</name>
</gene>
<protein>
    <submittedName>
        <fullName evidence="1">Uncharacterized protein</fullName>
    </submittedName>
</protein>
<comment type="caution">
    <text evidence="1">The sequence shown here is derived from an EMBL/GenBank/DDBJ whole genome shotgun (WGS) entry which is preliminary data.</text>
</comment>
<proteinExistence type="predicted"/>
<evidence type="ECO:0000313" key="2">
    <source>
        <dbReference type="Proteomes" id="UP000447434"/>
    </source>
</evidence>
<sequence>MKTHTIMCRFRKYKHIKEYKDYEAQWLNPDLRVPANNIYNGLGLGPCFRSVGN</sequence>
<keyword evidence="2" id="KW-1185">Reference proteome</keyword>
<dbReference type="Proteomes" id="UP000447434">
    <property type="component" value="Chromosome 12"/>
</dbReference>
<evidence type="ECO:0000313" key="1">
    <source>
        <dbReference type="EMBL" id="KAE9603076.1"/>
    </source>
</evidence>
<dbReference type="EMBL" id="WOCE01000012">
    <property type="protein sequence ID" value="KAE9603076.1"/>
    <property type="molecule type" value="Genomic_DNA"/>
</dbReference>
<accession>A0A6A4PNR5</accession>